<protein>
    <submittedName>
        <fullName evidence="2">Uncharacterized protein</fullName>
    </submittedName>
</protein>
<sequence length="143" mass="15689">MNDLPGMDELGLSFDTADRTLPAREVIADYYGRYEQHFGLKVVRPADVTRVKATLDGFEVTFDDEYGDQTFSTQILVNATGTWGAPFVPWYPGMNEFQGRQLHTVDYTDAESLRGNDVVIVGGGTSAIGFLMELEGSPAVSRG</sequence>
<gene>
    <name evidence="2" type="ORF">GCM10025869_13660</name>
</gene>
<dbReference type="Pfam" id="PF13738">
    <property type="entry name" value="Pyr_redox_3"/>
    <property type="match status" value="1"/>
</dbReference>
<keyword evidence="1" id="KW-0560">Oxidoreductase</keyword>
<name>A0ABQ6JRB4_9MICO</name>
<comment type="caution">
    <text evidence="2">The sequence shown here is derived from an EMBL/GenBank/DDBJ whole genome shotgun (WGS) entry which is preliminary data.</text>
</comment>
<dbReference type="EMBL" id="BSVA01000001">
    <property type="protein sequence ID" value="GMA90837.1"/>
    <property type="molecule type" value="Genomic_DNA"/>
</dbReference>
<accession>A0ABQ6JRB4</accession>
<reference evidence="3" key="1">
    <citation type="journal article" date="2019" name="Int. J. Syst. Evol. Microbiol.">
        <title>The Global Catalogue of Microorganisms (GCM) 10K type strain sequencing project: providing services to taxonomists for standard genome sequencing and annotation.</title>
        <authorList>
            <consortium name="The Broad Institute Genomics Platform"/>
            <consortium name="The Broad Institute Genome Sequencing Center for Infectious Disease"/>
            <person name="Wu L."/>
            <person name="Ma J."/>
        </authorList>
    </citation>
    <scope>NUCLEOTIDE SEQUENCE [LARGE SCALE GENOMIC DNA]</scope>
    <source>
        <strain evidence="3">NBRC 108755</strain>
    </source>
</reference>
<dbReference type="RefSeq" id="WP_284298806.1">
    <property type="nucleotide sequence ID" value="NZ_BSVA01000001.1"/>
</dbReference>
<keyword evidence="3" id="KW-1185">Reference proteome</keyword>
<dbReference type="PANTHER" id="PTHR43539:SF78">
    <property type="entry name" value="FLAVIN-CONTAINING MONOOXYGENASE"/>
    <property type="match status" value="1"/>
</dbReference>
<evidence type="ECO:0000256" key="1">
    <source>
        <dbReference type="ARBA" id="ARBA00023002"/>
    </source>
</evidence>
<evidence type="ECO:0000313" key="2">
    <source>
        <dbReference type="EMBL" id="GMA90837.1"/>
    </source>
</evidence>
<evidence type="ECO:0000313" key="3">
    <source>
        <dbReference type="Proteomes" id="UP001157069"/>
    </source>
</evidence>
<dbReference type="InterPro" id="IPR036188">
    <property type="entry name" value="FAD/NAD-bd_sf"/>
</dbReference>
<proteinExistence type="predicted"/>
<dbReference type="InterPro" id="IPR050982">
    <property type="entry name" value="Auxin_biosynth/cation_transpt"/>
</dbReference>
<dbReference type="Gene3D" id="3.50.50.60">
    <property type="entry name" value="FAD/NAD(P)-binding domain"/>
    <property type="match status" value="1"/>
</dbReference>
<dbReference type="Proteomes" id="UP001157069">
    <property type="component" value="Unassembled WGS sequence"/>
</dbReference>
<dbReference type="SUPFAM" id="SSF51905">
    <property type="entry name" value="FAD/NAD(P)-binding domain"/>
    <property type="match status" value="1"/>
</dbReference>
<dbReference type="PANTHER" id="PTHR43539">
    <property type="entry name" value="FLAVIN-BINDING MONOOXYGENASE-LIKE PROTEIN (AFU_ORTHOLOGUE AFUA_4G09220)"/>
    <property type="match status" value="1"/>
</dbReference>
<organism evidence="2 3">
    <name type="scientific">Homoserinibacter gongjuensis</name>
    <dbReference type="NCBI Taxonomy" id="1162968"/>
    <lineage>
        <taxon>Bacteria</taxon>
        <taxon>Bacillati</taxon>
        <taxon>Actinomycetota</taxon>
        <taxon>Actinomycetes</taxon>
        <taxon>Micrococcales</taxon>
        <taxon>Microbacteriaceae</taxon>
        <taxon>Homoserinibacter</taxon>
    </lineage>
</organism>